<evidence type="ECO:0000313" key="3">
    <source>
        <dbReference type="Proteomes" id="UP001500740"/>
    </source>
</evidence>
<dbReference type="Gene3D" id="3.30.460.10">
    <property type="entry name" value="Beta Polymerase, domain 2"/>
    <property type="match status" value="1"/>
</dbReference>
<dbReference type="CDD" id="cd05403">
    <property type="entry name" value="NT_KNTase_like"/>
    <property type="match status" value="1"/>
</dbReference>
<dbReference type="InterPro" id="IPR043519">
    <property type="entry name" value="NT_sf"/>
</dbReference>
<dbReference type="PANTHER" id="PTHR43449">
    <property type="entry name" value="NUCLEOTIDYLTRANSFERASE"/>
    <property type="match status" value="1"/>
</dbReference>
<dbReference type="RefSeq" id="WP_343783335.1">
    <property type="nucleotide sequence ID" value="NZ_BAAACZ010000015.1"/>
</dbReference>
<dbReference type="Pfam" id="PF18765">
    <property type="entry name" value="Polbeta"/>
    <property type="match status" value="1"/>
</dbReference>
<accession>A0ABN0ZZ89</accession>
<proteinExistence type="predicted"/>
<dbReference type="EMBL" id="BAAACZ010000015">
    <property type="protein sequence ID" value="GAA0463670.1"/>
    <property type="molecule type" value="Genomic_DNA"/>
</dbReference>
<comment type="caution">
    <text evidence="2">The sequence shown here is derived from an EMBL/GenBank/DDBJ whole genome shotgun (WGS) entry which is preliminary data.</text>
</comment>
<dbReference type="PANTHER" id="PTHR43449:SF1">
    <property type="entry name" value="POLYMERASE BETA NUCLEOTIDYLTRANSFERASE DOMAIN-CONTAINING PROTEIN"/>
    <property type="match status" value="1"/>
</dbReference>
<gene>
    <name evidence="2" type="ORF">GCM10008935_19240</name>
</gene>
<protein>
    <recommendedName>
        <fullName evidence="1">Polymerase beta nucleotidyltransferase domain-containing protein</fullName>
    </recommendedName>
</protein>
<keyword evidence="3" id="KW-1185">Reference proteome</keyword>
<feature type="domain" description="Polymerase beta nucleotidyltransferase" evidence="1">
    <location>
        <begin position="11"/>
        <end position="98"/>
    </location>
</feature>
<dbReference type="Proteomes" id="UP001500740">
    <property type="component" value="Unassembled WGS sequence"/>
</dbReference>
<dbReference type="SUPFAM" id="SSF81301">
    <property type="entry name" value="Nucleotidyltransferase"/>
    <property type="match status" value="1"/>
</dbReference>
<name>A0ABN0ZZ89_9BACI</name>
<reference evidence="2 3" key="1">
    <citation type="journal article" date="2019" name="Int. J. Syst. Evol. Microbiol.">
        <title>The Global Catalogue of Microorganisms (GCM) 10K type strain sequencing project: providing services to taxonomists for standard genome sequencing and annotation.</title>
        <authorList>
            <consortium name="The Broad Institute Genomics Platform"/>
            <consortium name="The Broad Institute Genome Sequencing Center for Infectious Disease"/>
            <person name="Wu L."/>
            <person name="Ma J."/>
        </authorList>
    </citation>
    <scope>NUCLEOTIDE SEQUENCE [LARGE SCALE GENOMIC DNA]</scope>
    <source>
        <strain evidence="2 3">JCM 14193</strain>
    </source>
</reference>
<organism evidence="2 3">
    <name type="scientific">Alkalibacillus silvisoli</name>
    <dbReference type="NCBI Taxonomy" id="392823"/>
    <lineage>
        <taxon>Bacteria</taxon>
        <taxon>Bacillati</taxon>
        <taxon>Bacillota</taxon>
        <taxon>Bacilli</taxon>
        <taxon>Bacillales</taxon>
        <taxon>Bacillaceae</taxon>
        <taxon>Alkalibacillus</taxon>
    </lineage>
</organism>
<evidence type="ECO:0000259" key="1">
    <source>
        <dbReference type="Pfam" id="PF18765"/>
    </source>
</evidence>
<sequence>MNFGLKNEDLNEINNLLSRYPEVEKVIVFGSRAMGNYKKGSDVDLAIMGKEITQETLNQINFWLNEESSMPYFFDVIQYEQISNDSLKQHIDESGFVLLPY</sequence>
<evidence type="ECO:0000313" key="2">
    <source>
        <dbReference type="EMBL" id="GAA0463670.1"/>
    </source>
</evidence>
<dbReference type="InterPro" id="IPR041633">
    <property type="entry name" value="Polbeta"/>
</dbReference>